<proteinExistence type="predicted"/>
<dbReference type="Pfam" id="PF00440">
    <property type="entry name" value="TetR_N"/>
    <property type="match status" value="1"/>
</dbReference>
<dbReference type="InterPro" id="IPR036271">
    <property type="entry name" value="Tet_transcr_reg_TetR-rel_C_sf"/>
</dbReference>
<dbReference type="Proteomes" id="UP001199469">
    <property type="component" value="Unassembled WGS sequence"/>
</dbReference>
<sequence length="192" mass="20419">MTTTGAAVGRGQHARRRVLSAALEVLTEVGMPGFTMESVARRAGASKATLYRHWSSPSALLVDAMDAEFRPSPDLDTGDLRADLVTLLTGLATGLTGSRFPTLMAAFTDAAERDPTLADLHAELTRRRREPLLRLLATAVGRGELPADTDTELVVDLLAAPFFYRRLIAHHAIPSAMPGAVVDHVLPSLGGG</sequence>
<keyword evidence="3" id="KW-0804">Transcription</keyword>
<keyword evidence="2 4" id="KW-0238">DNA-binding</keyword>
<dbReference type="PANTHER" id="PTHR30055:SF148">
    <property type="entry name" value="TETR-FAMILY TRANSCRIPTIONAL REGULATOR"/>
    <property type="match status" value="1"/>
</dbReference>
<keyword evidence="1" id="KW-0805">Transcription regulation</keyword>
<accession>A0ABS8PER3</accession>
<dbReference type="EMBL" id="JAJNDB010000006">
    <property type="protein sequence ID" value="MCD2196756.1"/>
    <property type="molecule type" value="Genomic_DNA"/>
</dbReference>
<dbReference type="InterPro" id="IPR009057">
    <property type="entry name" value="Homeodomain-like_sf"/>
</dbReference>
<evidence type="ECO:0000256" key="4">
    <source>
        <dbReference type="PROSITE-ProRule" id="PRU00335"/>
    </source>
</evidence>
<feature type="domain" description="HTH tetR-type" evidence="5">
    <location>
        <begin position="12"/>
        <end position="72"/>
    </location>
</feature>
<keyword evidence="7" id="KW-1185">Reference proteome</keyword>
<dbReference type="SUPFAM" id="SSF48498">
    <property type="entry name" value="Tetracyclin repressor-like, C-terminal domain"/>
    <property type="match status" value="1"/>
</dbReference>
<dbReference type="PANTHER" id="PTHR30055">
    <property type="entry name" value="HTH-TYPE TRANSCRIPTIONAL REGULATOR RUTR"/>
    <property type="match status" value="1"/>
</dbReference>
<dbReference type="RefSeq" id="WP_230738632.1">
    <property type="nucleotide sequence ID" value="NZ_JAJNDB010000006.1"/>
</dbReference>
<evidence type="ECO:0000313" key="6">
    <source>
        <dbReference type="EMBL" id="MCD2196756.1"/>
    </source>
</evidence>
<dbReference type="Pfam" id="PF16859">
    <property type="entry name" value="TetR_C_11"/>
    <property type="match status" value="1"/>
</dbReference>
<evidence type="ECO:0000256" key="1">
    <source>
        <dbReference type="ARBA" id="ARBA00023015"/>
    </source>
</evidence>
<evidence type="ECO:0000256" key="2">
    <source>
        <dbReference type="ARBA" id="ARBA00023125"/>
    </source>
</evidence>
<reference evidence="6 7" key="1">
    <citation type="submission" date="2021-11" db="EMBL/GenBank/DDBJ databases">
        <title>Draft genome sequence of Actinomycetospora sp. SF1 isolated from the rhizosphere soil.</title>
        <authorList>
            <person name="Duangmal K."/>
            <person name="Chantavorakit T."/>
        </authorList>
    </citation>
    <scope>NUCLEOTIDE SEQUENCE [LARGE SCALE GENOMIC DNA]</scope>
    <source>
        <strain evidence="6 7">TBRC 5722</strain>
    </source>
</reference>
<evidence type="ECO:0000259" key="5">
    <source>
        <dbReference type="PROSITE" id="PS50977"/>
    </source>
</evidence>
<comment type="caution">
    <text evidence="6">The sequence shown here is derived from an EMBL/GenBank/DDBJ whole genome shotgun (WGS) entry which is preliminary data.</text>
</comment>
<dbReference type="InterPro" id="IPR050109">
    <property type="entry name" value="HTH-type_TetR-like_transc_reg"/>
</dbReference>
<dbReference type="PROSITE" id="PS50977">
    <property type="entry name" value="HTH_TETR_2"/>
    <property type="match status" value="1"/>
</dbReference>
<evidence type="ECO:0000256" key="3">
    <source>
        <dbReference type="ARBA" id="ARBA00023163"/>
    </source>
</evidence>
<dbReference type="InterPro" id="IPR001647">
    <property type="entry name" value="HTH_TetR"/>
</dbReference>
<protein>
    <submittedName>
        <fullName evidence="6">TetR/AcrR family transcriptional regulator</fullName>
    </submittedName>
</protein>
<evidence type="ECO:0000313" key="7">
    <source>
        <dbReference type="Proteomes" id="UP001199469"/>
    </source>
</evidence>
<name>A0ABS8PER3_9PSEU</name>
<dbReference type="InterPro" id="IPR011075">
    <property type="entry name" value="TetR_C"/>
</dbReference>
<dbReference type="SUPFAM" id="SSF46689">
    <property type="entry name" value="Homeodomain-like"/>
    <property type="match status" value="1"/>
</dbReference>
<feature type="DNA-binding region" description="H-T-H motif" evidence="4">
    <location>
        <begin position="35"/>
        <end position="54"/>
    </location>
</feature>
<dbReference type="Gene3D" id="1.10.10.60">
    <property type="entry name" value="Homeodomain-like"/>
    <property type="match status" value="1"/>
</dbReference>
<dbReference type="Gene3D" id="1.10.357.10">
    <property type="entry name" value="Tetracycline Repressor, domain 2"/>
    <property type="match status" value="1"/>
</dbReference>
<organism evidence="6 7">
    <name type="scientific">Actinomycetospora endophytica</name>
    <dbReference type="NCBI Taxonomy" id="2291215"/>
    <lineage>
        <taxon>Bacteria</taxon>
        <taxon>Bacillati</taxon>
        <taxon>Actinomycetota</taxon>
        <taxon>Actinomycetes</taxon>
        <taxon>Pseudonocardiales</taxon>
        <taxon>Pseudonocardiaceae</taxon>
        <taxon>Actinomycetospora</taxon>
    </lineage>
</organism>
<gene>
    <name evidence="6" type="ORF">LQ327_25630</name>
</gene>
<dbReference type="PRINTS" id="PR00455">
    <property type="entry name" value="HTHTETR"/>
</dbReference>